<dbReference type="Proteomes" id="UP000664859">
    <property type="component" value="Unassembled WGS sequence"/>
</dbReference>
<sequence length="844" mass="90633">MNGGGECVSQYRRLATAAAPSYVPGAPTNDPRLECAAAMKEEPNGALASFLEDRFRRILQEYRLQGFSPEVGRLDGVEDLHVMEDVARWLIDADFRLRDSESYKQLQAQRMRDTLTCVLDMLRELYTVGMARRVGANLHTVITSQHQDEMAAYAVLRDLPSSLPHAAKMQNGANLLKTLPQSRPGARELAWVVLARNVVVAYRERRYAQFFAAMRQAPYLARCLMFKDVAEMRELALTRLSMGLRGGRNNYHELDALGAQLCCRDEHEARALCQTYGLVVGGNSVSFKDAAGMPITIEERSPAKRPKPHGAIVDEAKGALSVVDIARGRATFTPAAEAALLSKSEAWRSAARVVPAAAAAAAPNADIARTSPRAKRSLQHSMPAAPAGPERGGEQGVAAHAGSAARARCHCHWVAPPQTVDAAAAAQAAEALRLHARAAPAAYWKLALAFAPHAERFQAAHVLVTLLCRGALTRCEHGSWHVLSRSGGEHACVRALPGGGGAAVPPQAITDAAAGLSAIVFCATPLFDARLRRWVWNGARAALDRIVAAAMVAPLPLRRLPVLVVLPRLGDTYPPLTEEEVKAGLRMVELHERCGGRIAFEGMILDTCDAAAAAEALRSLLETITQHMLPVPTLVRVSLHGIAERWCARALRPLLITTPPPGPETAIAAANAALDDLIFNTLDDIDAQPLPGYPAAEFARGGEFADALAIDSRGNGALPLGWSSPDVRARMRDAVAALRLPDWVAAPDERERRALEKYLLRAAPHAGAAAVLQTALLALARTGAVPWVRVIAAALGARIAAAAARSARDAAAAKELTFVLTRSLAERLWREAQDRSAPDKLAEL</sequence>
<protein>
    <recommendedName>
        <fullName evidence="2">SAC3/GANP/THP3 conserved domain-containing protein</fullName>
    </recommendedName>
</protein>
<gene>
    <name evidence="3" type="ORF">JKP88DRAFT_249804</name>
</gene>
<dbReference type="GO" id="GO:0005737">
    <property type="term" value="C:cytoplasm"/>
    <property type="evidence" value="ECO:0007669"/>
    <property type="project" value="TreeGrafter"/>
</dbReference>
<dbReference type="GO" id="GO:0006406">
    <property type="term" value="P:mRNA export from nucleus"/>
    <property type="evidence" value="ECO:0007669"/>
    <property type="project" value="TreeGrafter"/>
</dbReference>
<evidence type="ECO:0000313" key="4">
    <source>
        <dbReference type="Proteomes" id="UP000664859"/>
    </source>
</evidence>
<dbReference type="EMBL" id="JAFCMP010000542">
    <property type="protein sequence ID" value="KAG5175999.1"/>
    <property type="molecule type" value="Genomic_DNA"/>
</dbReference>
<dbReference type="InterPro" id="IPR045107">
    <property type="entry name" value="SAC3/GANP/THP3"/>
</dbReference>
<organism evidence="3 4">
    <name type="scientific">Tribonema minus</name>
    <dbReference type="NCBI Taxonomy" id="303371"/>
    <lineage>
        <taxon>Eukaryota</taxon>
        <taxon>Sar</taxon>
        <taxon>Stramenopiles</taxon>
        <taxon>Ochrophyta</taxon>
        <taxon>PX clade</taxon>
        <taxon>Xanthophyceae</taxon>
        <taxon>Tribonematales</taxon>
        <taxon>Tribonemataceae</taxon>
        <taxon>Tribonema</taxon>
    </lineage>
</organism>
<name>A0A835YRU0_9STRA</name>
<dbReference type="OrthoDB" id="21502at2759"/>
<reference evidence="3" key="1">
    <citation type="submission" date="2021-02" db="EMBL/GenBank/DDBJ databases">
        <title>First Annotated Genome of the Yellow-green Alga Tribonema minus.</title>
        <authorList>
            <person name="Mahan K.M."/>
        </authorList>
    </citation>
    <scope>NUCLEOTIDE SEQUENCE</scope>
    <source>
        <strain evidence="3">UTEX B ZZ1240</strain>
    </source>
</reference>
<evidence type="ECO:0000313" key="3">
    <source>
        <dbReference type="EMBL" id="KAG5175999.1"/>
    </source>
</evidence>
<dbReference type="Pfam" id="PF03399">
    <property type="entry name" value="SAC3_GANP"/>
    <property type="match status" value="1"/>
</dbReference>
<dbReference type="Gene3D" id="1.25.40.990">
    <property type="match status" value="1"/>
</dbReference>
<dbReference type="InterPro" id="IPR005062">
    <property type="entry name" value="SAC3/GANP/THP3_conserved"/>
</dbReference>
<accession>A0A835YRU0</accession>
<proteinExistence type="predicted"/>
<dbReference type="PANTHER" id="PTHR12436:SF3">
    <property type="entry name" value="GERMINAL-CENTER ASSOCIATED NUCLEAR PROTEIN"/>
    <property type="match status" value="1"/>
</dbReference>
<keyword evidence="4" id="KW-1185">Reference proteome</keyword>
<dbReference type="AlphaFoldDB" id="A0A835YRU0"/>
<evidence type="ECO:0000256" key="1">
    <source>
        <dbReference type="SAM" id="MobiDB-lite"/>
    </source>
</evidence>
<feature type="region of interest" description="Disordered" evidence="1">
    <location>
        <begin position="362"/>
        <end position="395"/>
    </location>
</feature>
<dbReference type="PANTHER" id="PTHR12436">
    <property type="entry name" value="80 KDA MCM3-ASSOCIATED PROTEIN"/>
    <property type="match status" value="1"/>
</dbReference>
<comment type="caution">
    <text evidence="3">The sequence shown here is derived from an EMBL/GenBank/DDBJ whole genome shotgun (WGS) entry which is preliminary data.</text>
</comment>
<dbReference type="GO" id="GO:0070390">
    <property type="term" value="C:transcription export complex 2"/>
    <property type="evidence" value="ECO:0007669"/>
    <property type="project" value="TreeGrafter"/>
</dbReference>
<feature type="domain" description="SAC3/GANP/THP3 conserved" evidence="2">
    <location>
        <begin position="42"/>
        <end position="280"/>
    </location>
</feature>
<evidence type="ECO:0000259" key="2">
    <source>
        <dbReference type="Pfam" id="PF03399"/>
    </source>
</evidence>